<comment type="subcellular location">
    <subcellularLocation>
        <location evidence="1">Cell outer membrane</location>
    </subcellularLocation>
</comment>
<keyword evidence="4" id="KW-0732">Signal</keyword>
<feature type="domain" description="TonB-dependent receptor plug" evidence="5">
    <location>
        <begin position="213"/>
        <end position="289"/>
    </location>
</feature>
<organism evidence="6 7">
    <name type="scientific">Maribacter algarum</name>
    <name type="common">ex Zhang et al. 2020</name>
    <dbReference type="NCBI Taxonomy" id="2578118"/>
    <lineage>
        <taxon>Bacteria</taxon>
        <taxon>Pseudomonadati</taxon>
        <taxon>Bacteroidota</taxon>
        <taxon>Flavobacteriia</taxon>
        <taxon>Flavobacteriales</taxon>
        <taxon>Flavobacteriaceae</taxon>
        <taxon>Maribacter</taxon>
    </lineage>
</organism>
<dbReference type="InterPro" id="IPR012910">
    <property type="entry name" value="Plug_dom"/>
</dbReference>
<dbReference type="SUPFAM" id="SSF49464">
    <property type="entry name" value="Carboxypeptidase regulatory domain-like"/>
    <property type="match status" value="1"/>
</dbReference>
<keyword evidence="2" id="KW-0472">Membrane</keyword>
<sequence>MNRILSYIVLLLLLCNSTKVLGQDTQTKSLIEVLKELETRFGYQFNYASETVDNMQVIPPSKELSFDESLRNLRESTKLIFSVLDDKFVSVKKAELQLCGYLKDKDTQEPIVNATVQGTKSSTITDENGYFELKPDTKNDLLSIRHIGYKTLDRSYQFFKETACGTIYLVPDELQLAEVVLSDFLIRGIHKLNDGSFKIDFDRFSILPGLIETDVLQSIQAFPGIQSINETVSDINIRGGTNDQNLILWDGIKMYQSGHFFGLISMYNPQITQKVGLRKNGTPVSYTDGVSGTISMETDKEITSKFQGNAALNFLDANAFVDVPLGKKSSVQVAARKGISNFVESPTYTAYFERISQDTEVESNTADVINSDFESDFYDHSLRWLYKLSEKDDIQLNFINANNELVFNENATLNGVEESRRSSVAQNSIAGGLQYHRSWNDRLSTNLHIYETDYTLKAINANILDNQRFLQKNSVSETGAKLEGSYQLSEQWRIKGGYQYVETKVTNLDDIDDPRFIRLEGEVLRTHAGFSQLGYVSNDRMTTFNVGVRYNYLDKFKKQLLEPRFSFNQRFLNWFNLEILGEFKHQNTSQIINFQNDFLGIEKRRWRLSNDGDIPVIIGKQISTGLSYSDKGWLVNLVGYYKNVNGITTSSQGFQNQYQFVKASGSYDAMGADLLIRKQFKNLNTWLSYSHLSSDYTFETLADTNFSNNLEVVQSASFGVTYTTPHFLFSSGLNWRSGKPVTRPVAGNEVLEDGTINYGPVNEERLDDYMRVDLSAIYQFKLKGTSKVNLGVSVWNLLDKENNINTFYRVNTLGAAEQVEQNSLGITPNAVLRVYF</sequence>
<feature type="signal peptide" evidence="4">
    <location>
        <begin position="1"/>
        <end position="22"/>
    </location>
</feature>
<dbReference type="EMBL" id="VATY01000001">
    <property type="protein sequence ID" value="TMM57877.1"/>
    <property type="molecule type" value="Genomic_DNA"/>
</dbReference>
<evidence type="ECO:0000256" key="2">
    <source>
        <dbReference type="ARBA" id="ARBA00023136"/>
    </source>
</evidence>
<dbReference type="InterPro" id="IPR008969">
    <property type="entry name" value="CarboxyPept-like_regulatory"/>
</dbReference>
<keyword evidence="6" id="KW-0675">Receptor</keyword>
<evidence type="ECO:0000256" key="4">
    <source>
        <dbReference type="SAM" id="SignalP"/>
    </source>
</evidence>
<protein>
    <submittedName>
        <fullName evidence="6">TonB-dependent receptor</fullName>
    </submittedName>
</protein>
<dbReference type="AlphaFoldDB" id="A0A5S3PX87"/>
<dbReference type="Pfam" id="PF07715">
    <property type="entry name" value="Plug"/>
    <property type="match status" value="1"/>
</dbReference>
<dbReference type="Gene3D" id="2.170.130.10">
    <property type="entry name" value="TonB-dependent receptor, plug domain"/>
    <property type="match status" value="1"/>
</dbReference>
<dbReference type="InterPro" id="IPR037066">
    <property type="entry name" value="Plug_dom_sf"/>
</dbReference>
<dbReference type="Pfam" id="PF13715">
    <property type="entry name" value="CarbopepD_reg_2"/>
    <property type="match status" value="1"/>
</dbReference>
<reference evidence="6 7" key="1">
    <citation type="submission" date="2019-05" db="EMBL/GenBank/DDBJ databases">
        <authorList>
            <person name="Zhang J.-Y."/>
            <person name="Feg X."/>
            <person name="Du Z.-J."/>
        </authorList>
    </citation>
    <scope>NUCLEOTIDE SEQUENCE [LARGE SCALE GENOMIC DNA]</scope>
    <source>
        <strain evidence="6 7">RZ26</strain>
    </source>
</reference>
<keyword evidence="7" id="KW-1185">Reference proteome</keyword>
<evidence type="ECO:0000256" key="3">
    <source>
        <dbReference type="ARBA" id="ARBA00023237"/>
    </source>
</evidence>
<evidence type="ECO:0000313" key="6">
    <source>
        <dbReference type="EMBL" id="TMM57877.1"/>
    </source>
</evidence>
<dbReference type="Proteomes" id="UP000310314">
    <property type="component" value="Unassembled WGS sequence"/>
</dbReference>
<keyword evidence="3" id="KW-0998">Cell outer membrane</keyword>
<dbReference type="SUPFAM" id="SSF56935">
    <property type="entry name" value="Porins"/>
    <property type="match status" value="1"/>
</dbReference>
<dbReference type="OrthoDB" id="9803050at2"/>
<comment type="caution">
    <text evidence="6">The sequence shown here is derived from an EMBL/GenBank/DDBJ whole genome shotgun (WGS) entry which is preliminary data.</text>
</comment>
<dbReference type="Gene3D" id="2.40.170.20">
    <property type="entry name" value="TonB-dependent receptor, beta-barrel domain"/>
    <property type="match status" value="1"/>
</dbReference>
<dbReference type="RefSeq" id="WP_138655809.1">
    <property type="nucleotide sequence ID" value="NZ_VATY01000001.1"/>
</dbReference>
<evidence type="ECO:0000259" key="5">
    <source>
        <dbReference type="Pfam" id="PF07715"/>
    </source>
</evidence>
<evidence type="ECO:0000313" key="7">
    <source>
        <dbReference type="Proteomes" id="UP000310314"/>
    </source>
</evidence>
<dbReference type="GO" id="GO:0009279">
    <property type="term" value="C:cell outer membrane"/>
    <property type="evidence" value="ECO:0007669"/>
    <property type="project" value="UniProtKB-SubCell"/>
</dbReference>
<dbReference type="InterPro" id="IPR036942">
    <property type="entry name" value="Beta-barrel_TonB_sf"/>
</dbReference>
<evidence type="ECO:0000256" key="1">
    <source>
        <dbReference type="ARBA" id="ARBA00004442"/>
    </source>
</evidence>
<name>A0A5S3PX87_9FLAO</name>
<accession>A0A5S3PX87</accession>
<feature type="chain" id="PRO_5024416856" evidence="4">
    <location>
        <begin position="23"/>
        <end position="836"/>
    </location>
</feature>
<proteinExistence type="predicted"/>
<gene>
    <name evidence="6" type="ORF">FEE95_00140</name>
</gene>